<dbReference type="InterPro" id="IPR018095">
    <property type="entry name" value="Thymidylate_kin_CS"/>
</dbReference>
<comment type="function">
    <text evidence="11 12">Phosphorylation of dTMP to form dTDP in both de novo and salvage pathways of dTTP synthesis.</text>
</comment>
<evidence type="ECO:0000256" key="9">
    <source>
        <dbReference type="ARBA" id="ARBA00029962"/>
    </source>
</evidence>
<dbReference type="InterPro" id="IPR018094">
    <property type="entry name" value="Thymidylate_kinase"/>
</dbReference>
<evidence type="ECO:0000256" key="12">
    <source>
        <dbReference type="HAMAP-Rule" id="MF_00165"/>
    </source>
</evidence>
<evidence type="ECO:0000256" key="10">
    <source>
        <dbReference type="ARBA" id="ARBA00048743"/>
    </source>
</evidence>
<keyword evidence="6 12" id="KW-0547">Nucleotide-binding</keyword>
<evidence type="ECO:0000256" key="1">
    <source>
        <dbReference type="ARBA" id="ARBA00009776"/>
    </source>
</evidence>
<comment type="caution">
    <text evidence="14">The sequence shown here is derived from an EMBL/GenBank/DDBJ whole genome shotgun (WGS) entry which is preliminary data.</text>
</comment>
<dbReference type="GO" id="GO:0006227">
    <property type="term" value="P:dUDP biosynthetic process"/>
    <property type="evidence" value="ECO:0007669"/>
    <property type="project" value="TreeGrafter"/>
</dbReference>
<keyword evidence="15" id="KW-1185">Reference proteome</keyword>
<dbReference type="Proteomes" id="UP000325255">
    <property type="component" value="Unassembled WGS sequence"/>
</dbReference>
<proteinExistence type="inferred from homology"/>
<dbReference type="GO" id="GO:0005829">
    <property type="term" value="C:cytosol"/>
    <property type="evidence" value="ECO:0007669"/>
    <property type="project" value="TreeGrafter"/>
</dbReference>
<evidence type="ECO:0000256" key="11">
    <source>
        <dbReference type="ARBA" id="ARBA00057735"/>
    </source>
</evidence>
<evidence type="ECO:0000259" key="13">
    <source>
        <dbReference type="Pfam" id="PF02223"/>
    </source>
</evidence>
<feature type="binding site" evidence="12">
    <location>
        <begin position="12"/>
        <end position="19"/>
    </location>
    <ligand>
        <name>ATP</name>
        <dbReference type="ChEBI" id="CHEBI:30616"/>
    </ligand>
</feature>
<name>A0A5M6IW96_9PROT</name>
<dbReference type="PANTHER" id="PTHR10344:SF4">
    <property type="entry name" value="UMP-CMP KINASE 2, MITOCHONDRIAL"/>
    <property type="match status" value="1"/>
</dbReference>
<keyword evidence="7 12" id="KW-0418">Kinase</keyword>
<dbReference type="PANTHER" id="PTHR10344">
    <property type="entry name" value="THYMIDYLATE KINASE"/>
    <property type="match status" value="1"/>
</dbReference>
<comment type="similarity">
    <text evidence="1 12">Belongs to the thymidylate kinase family.</text>
</comment>
<dbReference type="CDD" id="cd01672">
    <property type="entry name" value="TMPK"/>
    <property type="match status" value="1"/>
</dbReference>
<dbReference type="EC" id="2.7.4.9" evidence="2 12"/>
<dbReference type="InterPro" id="IPR039430">
    <property type="entry name" value="Thymidylate_kin-like_dom"/>
</dbReference>
<dbReference type="Pfam" id="PF02223">
    <property type="entry name" value="Thymidylate_kin"/>
    <property type="match status" value="1"/>
</dbReference>
<comment type="catalytic activity">
    <reaction evidence="10 12">
        <text>dTMP + ATP = dTDP + ADP</text>
        <dbReference type="Rhea" id="RHEA:13517"/>
        <dbReference type="ChEBI" id="CHEBI:30616"/>
        <dbReference type="ChEBI" id="CHEBI:58369"/>
        <dbReference type="ChEBI" id="CHEBI:63528"/>
        <dbReference type="ChEBI" id="CHEBI:456216"/>
        <dbReference type="EC" id="2.7.4.9"/>
    </reaction>
</comment>
<dbReference type="Gene3D" id="3.40.50.300">
    <property type="entry name" value="P-loop containing nucleotide triphosphate hydrolases"/>
    <property type="match status" value="1"/>
</dbReference>
<evidence type="ECO:0000256" key="6">
    <source>
        <dbReference type="ARBA" id="ARBA00022741"/>
    </source>
</evidence>
<evidence type="ECO:0000256" key="8">
    <source>
        <dbReference type="ARBA" id="ARBA00022840"/>
    </source>
</evidence>
<evidence type="ECO:0000256" key="3">
    <source>
        <dbReference type="ARBA" id="ARBA00017144"/>
    </source>
</evidence>
<dbReference type="PROSITE" id="PS01331">
    <property type="entry name" value="THYMIDYLATE_KINASE"/>
    <property type="match status" value="1"/>
</dbReference>
<dbReference type="HAMAP" id="MF_00165">
    <property type="entry name" value="Thymidylate_kinase"/>
    <property type="match status" value="1"/>
</dbReference>
<keyword evidence="8 12" id="KW-0067">ATP-binding</keyword>
<evidence type="ECO:0000256" key="2">
    <source>
        <dbReference type="ARBA" id="ARBA00012980"/>
    </source>
</evidence>
<dbReference type="InterPro" id="IPR027417">
    <property type="entry name" value="P-loop_NTPase"/>
</dbReference>
<dbReference type="AlphaFoldDB" id="A0A5M6IW96"/>
<accession>A0A5M6IW96</accession>
<dbReference type="RefSeq" id="WP_150041279.1">
    <property type="nucleotide sequence ID" value="NZ_OW485601.1"/>
</dbReference>
<dbReference type="FunFam" id="3.40.50.300:FF:000225">
    <property type="entry name" value="Thymidylate kinase"/>
    <property type="match status" value="1"/>
</dbReference>
<organism evidence="14 15">
    <name type="scientific">Rhodovastum atsumiense</name>
    <dbReference type="NCBI Taxonomy" id="504468"/>
    <lineage>
        <taxon>Bacteria</taxon>
        <taxon>Pseudomonadati</taxon>
        <taxon>Pseudomonadota</taxon>
        <taxon>Alphaproteobacteria</taxon>
        <taxon>Acetobacterales</taxon>
        <taxon>Acetobacteraceae</taxon>
        <taxon>Rhodovastum</taxon>
    </lineage>
</organism>
<dbReference type="EMBL" id="VWPK01000018">
    <property type="protein sequence ID" value="KAA5611738.1"/>
    <property type="molecule type" value="Genomic_DNA"/>
</dbReference>
<feature type="domain" description="Thymidylate kinase-like" evidence="13">
    <location>
        <begin position="10"/>
        <end position="196"/>
    </location>
</feature>
<dbReference type="OrthoDB" id="9774907at2"/>
<evidence type="ECO:0000256" key="4">
    <source>
        <dbReference type="ARBA" id="ARBA00022679"/>
    </source>
</evidence>
<reference evidence="14 15" key="1">
    <citation type="submission" date="2019-09" db="EMBL/GenBank/DDBJ databases">
        <title>Genome sequence of Rhodovastum atsumiense, a diverse member of the Acetobacteraceae family of non-sulfur purple photosynthetic bacteria.</title>
        <authorList>
            <person name="Meyer T."/>
            <person name="Kyndt J."/>
        </authorList>
    </citation>
    <scope>NUCLEOTIDE SEQUENCE [LARGE SCALE GENOMIC DNA]</scope>
    <source>
        <strain evidence="14 15">DSM 21279</strain>
    </source>
</reference>
<dbReference type="GO" id="GO:0006233">
    <property type="term" value="P:dTDP biosynthetic process"/>
    <property type="evidence" value="ECO:0007669"/>
    <property type="project" value="InterPro"/>
</dbReference>
<keyword evidence="4 12" id="KW-0808">Transferase</keyword>
<evidence type="ECO:0000313" key="15">
    <source>
        <dbReference type="Proteomes" id="UP000325255"/>
    </source>
</evidence>
<dbReference type="NCBIfam" id="TIGR00041">
    <property type="entry name" value="DTMP_kinase"/>
    <property type="match status" value="1"/>
</dbReference>
<dbReference type="SUPFAM" id="SSF52540">
    <property type="entry name" value="P-loop containing nucleoside triphosphate hydrolases"/>
    <property type="match status" value="1"/>
</dbReference>
<evidence type="ECO:0000313" key="14">
    <source>
        <dbReference type="EMBL" id="KAA5611738.1"/>
    </source>
</evidence>
<gene>
    <name evidence="12 14" type="primary">tmk</name>
    <name evidence="14" type="ORF">F1189_13155</name>
</gene>
<evidence type="ECO:0000256" key="7">
    <source>
        <dbReference type="ARBA" id="ARBA00022777"/>
    </source>
</evidence>
<dbReference type="GO" id="GO:0006235">
    <property type="term" value="P:dTTP biosynthetic process"/>
    <property type="evidence" value="ECO:0007669"/>
    <property type="project" value="UniProtKB-UniRule"/>
</dbReference>
<dbReference type="GO" id="GO:0005524">
    <property type="term" value="F:ATP binding"/>
    <property type="evidence" value="ECO:0007669"/>
    <property type="project" value="UniProtKB-UniRule"/>
</dbReference>
<keyword evidence="5 12" id="KW-0545">Nucleotide biosynthesis</keyword>
<protein>
    <recommendedName>
        <fullName evidence="3 12">Thymidylate kinase</fullName>
        <ecNumber evidence="2 12">2.7.4.9</ecNumber>
    </recommendedName>
    <alternativeName>
        <fullName evidence="9 12">dTMP kinase</fullName>
    </alternativeName>
</protein>
<evidence type="ECO:0000256" key="5">
    <source>
        <dbReference type="ARBA" id="ARBA00022727"/>
    </source>
</evidence>
<dbReference type="GO" id="GO:0004798">
    <property type="term" value="F:dTMP kinase activity"/>
    <property type="evidence" value="ECO:0007669"/>
    <property type="project" value="UniProtKB-UniRule"/>
</dbReference>
<sequence length="208" mass="21879">MPQSGRFITLEGGEGAGKSTQAALLAQALNAAGVPVLRTREPGGAPGAEALRQLLLEGPVAWDPLAECLLHFAARAEHVAKTIRPALEAGTWVVCDRFFDSTLVYQGWGQGADRAVIAQLVDMLGLRPDLTLVLDVPVEVSMARLAGRGTAADRYERLGAPFFARIREGFLAVAAAEPGRCAVVNAADAMDAVAAQVTDAVRVRLGRP</sequence>